<organism evidence="3 4">
    <name type="scientific">Glacieibacterium frigidum</name>
    <dbReference type="NCBI Taxonomy" id="2593303"/>
    <lineage>
        <taxon>Bacteria</taxon>
        <taxon>Pseudomonadati</taxon>
        <taxon>Pseudomonadota</taxon>
        <taxon>Alphaproteobacteria</taxon>
        <taxon>Sphingomonadales</taxon>
        <taxon>Sphingosinicellaceae</taxon>
        <taxon>Glacieibacterium</taxon>
    </lineage>
</organism>
<keyword evidence="1" id="KW-0460">Magnesium</keyword>
<keyword evidence="4" id="KW-1185">Reference proteome</keyword>
<keyword evidence="3" id="KW-0808">Transferase</keyword>
<reference evidence="3 4" key="1">
    <citation type="submission" date="2019-07" db="EMBL/GenBank/DDBJ databases">
        <title>Novel species isolated from glacier.</title>
        <authorList>
            <person name="Liu Q."/>
            <person name="Xin Y.-H."/>
        </authorList>
    </citation>
    <scope>NUCLEOTIDE SEQUENCE [LARGE SCALE GENOMIC DNA]</scope>
    <source>
        <strain evidence="3 4">LB1R16</strain>
    </source>
</reference>
<dbReference type="InterPro" id="IPR025877">
    <property type="entry name" value="MobA-like_NTP_Trfase"/>
</dbReference>
<evidence type="ECO:0000259" key="2">
    <source>
        <dbReference type="Pfam" id="PF12804"/>
    </source>
</evidence>
<proteinExistence type="predicted"/>
<dbReference type="PIRSF" id="PIRSF036626">
    <property type="entry name" value="MPTBd_MobAlike"/>
    <property type="match status" value="1"/>
</dbReference>
<protein>
    <submittedName>
        <fullName evidence="3">4-diphosphocytidyl-2C-methyl-D-erythritol kinase</fullName>
    </submittedName>
</protein>
<sequence>MIFASVALRDAEGALLAHGQSVGGTRWSKGRRLSAGDIAAAHDAGLNTLTVARLDDGDVAEADAAARLGTALAGEGVVALPPAHGRVNLAAATAGLLIVDARAVDALNAVDEGLTLGTLAPYARVAAGEIVATVKIIPYAVSGDTLAAAVACAVPLRVAAFRAVTVDLIQTELSGQSAKAQAKTDAVTRARLAAIGAVAGRSETCAHDIEALAERLAQPTGAAITLVTGASATVDRRDVIPAAIVAAGGIVERLGMPVDPGNLLCLGRIGGRMVIGLPGCARSPKRNGFDWVLERLVAGLSVTSADIANMGVGGLLPEAERPQPRAATGAAGVVGAIILAAGRSTRMGGPSKLVADLHGRAVVAHVVEAVAAAGLPRPIVVVGDRAETVRAALDGQAVEIVTAPDFADGLSASLRAGLAAVPPEWRAALVLLGDMPRVTPTILRALAAAATDDATIVVPVRAGKRGNPVLWGRAHFGALRGLSGDVGGKALLSEHADRVVEVAADSDGVLIDVDTPEALETLRQT</sequence>
<dbReference type="Pfam" id="PF12804">
    <property type="entry name" value="NTP_transf_3"/>
    <property type="match status" value="1"/>
</dbReference>
<dbReference type="Gene3D" id="3.90.550.10">
    <property type="entry name" value="Spore Coat Polysaccharide Biosynthesis Protein SpsA, Chain A"/>
    <property type="match status" value="1"/>
</dbReference>
<accession>A0A552UA55</accession>
<feature type="domain" description="MobA-like NTP transferase" evidence="2">
    <location>
        <begin position="336"/>
        <end position="497"/>
    </location>
</feature>
<dbReference type="EMBL" id="VJWA01000002">
    <property type="protein sequence ID" value="TRW15096.1"/>
    <property type="molecule type" value="Genomic_DNA"/>
</dbReference>
<dbReference type="CDD" id="cd04182">
    <property type="entry name" value="GT_2_like_f"/>
    <property type="match status" value="1"/>
</dbReference>
<dbReference type="CDD" id="cd03522">
    <property type="entry name" value="MoeA_like"/>
    <property type="match status" value="1"/>
</dbReference>
<dbReference type="SUPFAM" id="SSF53218">
    <property type="entry name" value="Molybdenum cofactor biosynthesis proteins"/>
    <property type="match status" value="1"/>
</dbReference>
<evidence type="ECO:0000313" key="4">
    <source>
        <dbReference type="Proteomes" id="UP000317894"/>
    </source>
</evidence>
<dbReference type="Proteomes" id="UP000317894">
    <property type="component" value="Unassembled WGS sequence"/>
</dbReference>
<dbReference type="GO" id="GO:0016779">
    <property type="term" value="F:nucleotidyltransferase activity"/>
    <property type="evidence" value="ECO:0007669"/>
    <property type="project" value="UniProtKB-ARBA"/>
</dbReference>
<gene>
    <name evidence="3" type="ORF">FMM06_15735</name>
</gene>
<dbReference type="PANTHER" id="PTHR43777:SF1">
    <property type="entry name" value="MOLYBDENUM COFACTOR CYTIDYLYLTRANSFERASE"/>
    <property type="match status" value="1"/>
</dbReference>
<evidence type="ECO:0000313" key="3">
    <source>
        <dbReference type="EMBL" id="TRW15096.1"/>
    </source>
</evidence>
<comment type="caution">
    <text evidence="3">The sequence shown here is derived from an EMBL/GenBank/DDBJ whole genome shotgun (WGS) entry which is preliminary data.</text>
</comment>
<dbReference type="InterPro" id="IPR012184">
    <property type="entry name" value="Bifunc_Mopterin-bd"/>
</dbReference>
<dbReference type="InterPro" id="IPR029044">
    <property type="entry name" value="Nucleotide-diphossugar_trans"/>
</dbReference>
<dbReference type="RefSeq" id="WP_144335265.1">
    <property type="nucleotide sequence ID" value="NZ_VJWA01000002.1"/>
</dbReference>
<dbReference type="Gene3D" id="3.40.980.10">
    <property type="entry name" value="MoaB/Mog-like domain"/>
    <property type="match status" value="1"/>
</dbReference>
<dbReference type="SUPFAM" id="SSF53448">
    <property type="entry name" value="Nucleotide-diphospho-sugar transferases"/>
    <property type="match status" value="1"/>
</dbReference>
<evidence type="ECO:0000256" key="1">
    <source>
        <dbReference type="ARBA" id="ARBA00022842"/>
    </source>
</evidence>
<dbReference type="OrthoDB" id="9779263at2"/>
<dbReference type="InterPro" id="IPR036425">
    <property type="entry name" value="MoaB/Mog-like_dom_sf"/>
</dbReference>
<dbReference type="AlphaFoldDB" id="A0A552UA55"/>
<dbReference type="PANTHER" id="PTHR43777">
    <property type="entry name" value="MOLYBDENUM COFACTOR CYTIDYLYLTRANSFERASE"/>
    <property type="match status" value="1"/>
</dbReference>
<dbReference type="GO" id="GO:0016301">
    <property type="term" value="F:kinase activity"/>
    <property type="evidence" value="ECO:0007669"/>
    <property type="project" value="UniProtKB-KW"/>
</dbReference>
<keyword evidence="3" id="KW-0418">Kinase</keyword>
<name>A0A552UA55_9SPHN</name>